<dbReference type="PANTHER" id="PTHR38846">
    <property type="entry name" value="C3H1-TYPE DOMAIN-CONTAINING PROTEIN"/>
    <property type="match status" value="1"/>
</dbReference>
<comment type="caution">
    <text evidence="1">The sequence shown here is derived from an EMBL/GenBank/DDBJ whole genome shotgun (WGS) entry which is preliminary data.</text>
</comment>
<gene>
    <name evidence="1" type="ORF">ACET3X_000837</name>
</gene>
<dbReference type="Proteomes" id="UP001578633">
    <property type="component" value="Chromosome 1"/>
</dbReference>
<protein>
    <submittedName>
        <fullName evidence="1">Uncharacterized protein</fullName>
    </submittedName>
</protein>
<name>A0ABR3UWL9_9PLEO</name>
<keyword evidence="2" id="KW-1185">Reference proteome</keyword>
<proteinExistence type="predicted"/>
<evidence type="ECO:0000313" key="1">
    <source>
        <dbReference type="EMBL" id="KAL1800495.1"/>
    </source>
</evidence>
<dbReference type="GeneID" id="96081159"/>
<dbReference type="PANTHER" id="PTHR38846:SF1">
    <property type="entry name" value="C3H1-TYPE DOMAIN-CONTAINING PROTEIN"/>
    <property type="match status" value="1"/>
</dbReference>
<accession>A0ABR3UWL9</accession>
<dbReference type="RefSeq" id="XP_069311079.1">
    <property type="nucleotide sequence ID" value="XM_069448177.1"/>
</dbReference>
<evidence type="ECO:0000313" key="2">
    <source>
        <dbReference type="Proteomes" id="UP001578633"/>
    </source>
</evidence>
<organism evidence="1 2">
    <name type="scientific">Alternaria dauci</name>
    <dbReference type="NCBI Taxonomy" id="48095"/>
    <lineage>
        <taxon>Eukaryota</taxon>
        <taxon>Fungi</taxon>
        <taxon>Dikarya</taxon>
        <taxon>Ascomycota</taxon>
        <taxon>Pezizomycotina</taxon>
        <taxon>Dothideomycetes</taxon>
        <taxon>Pleosporomycetidae</taxon>
        <taxon>Pleosporales</taxon>
        <taxon>Pleosporineae</taxon>
        <taxon>Pleosporaceae</taxon>
        <taxon>Alternaria</taxon>
        <taxon>Alternaria sect. Porri</taxon>
    </lineage>
</organism>
<dbReference type="EMBL" id="JBHGVX010000001">
    <property type="protein sequence ID" value="KAL1800495.1"/>
    <property type="molecule type" value="Genomic_DNA"/>
</dbReference>
<reference evidence="1 2" key="1">
    <citation type="submission" date="2024-09" db="EMBL/GenBank/DDBJ databases">
        <title>T2T genomes of carrot and Alternaria dauci and their utility for understanding host-pathogen interaction during carrot leaf blight disease.</title>
        <authorList>
            <person name="Liu W."/>
            <person name="Xu S."/>
            <person name="Ou C."/>
            <person name="Liu X."/>
            <person name="Zhuang F."/>
            <person name="Deng X.W."/>
        </authorList>
    </citation>
    <scope>NUCLEOTIDE SEQUENCE [LARGE SCALE GENOMIC DNA]</scope>
    <source>
        <strain evidence="1 2">A2016</strain>
    </source>
</reference>
<sequence length="358" mass="41627">MPNQAETWFLSFALFAYDPTASIKSNFDRLSSQRKWGEKLRRKHWKNCQAASAALDHGDADNNVHSQIPSRAGTWFQKFPPFVYDPTAGIRSNFERLAAQRNWVGKTAKKRWADCQAEEFGYAYGADTTKLETWQSLCREVHISDPPDSINQCKKVLGSRNVLVNLVNLIDHRNIGVEVIRFENYKKFRDDCSTPPPSDNGSDDQDHDYFAQDEFHGFVPNPEDDLVAKLSKLSIHQGWSKKEEKRRRAEVVEFEVLRHYGPDKSSLAKWQELCRDVQIEPIPPSITQCRKALSRVHVNIFNILDHRNDPERYPVIVFKNYKTFRTYTLKNRIFPLDQAKEEGFVRALLRPILMNKRN</sequence>